<dbReference type="GO" id="GO:0045324">
    <property type="term" value="P:late endosome to vacuole transport"/>
    <property type="evidence" value="ECO:0007669"/>
    <property type="project" value="InterPro"/>
</dbReference>
<keyword evidence="8" id="KW-0067">ATP-binding</keyword>
<dbReference type="GO" id="GO:0034271">
    <property type="term" value="C:phosphatidylinositol 3-kinase complex, class III, type I"/>
    <property type="evidence" value="ECO:0007669"/>
    <property type="project" value="TreeGrafter"/>
</dbReference>
<proteinExistence type="predicted"/>
<dbReference type="Pfam" id="PF22956">
    <property type="entry name" value="VPS15-like_hel"/>
    <property type="match status" value="1"/>
</dbReference>
<dbReference type="GO" id="GO:0005776">
    <property type="term" value="C:autophagosome"/>
    <property type="evidence" value="ECO:0007669"/>
    <property type="project" value="UniProtKB-SubCell"/>
</dbReference>
<dbReference type="PANTHER" id="PTHR17583">
    <property type="entry name" value="PHOSPHOINOSITIDE 3-KINASE REGULATORY SUBUNIT 4"/>
    <property type="match status" value="1"/>
</dbReference>
<dbReference type="Gene3D" id="1.25.10.10">
    <property type="entry name" value="Leucine-rich Repeat Variant"/>
    <property type="match status" value="1"/>
</dbReference>
<dbReference type="WBParaSite" id="jg9826">
    <property type="protein sequence ID" value="jg9826"/>
    <property type="gene ID" value="jg9826"/>
</dbReference>
<dbReference type="InterPro" id="IPR016024">
    <property type="entry name" value="ARM-type_fold"/>
</dbReference>
<organism evidence="12 13">
    <name type="scientific">Ditylenchus dipsaci</name>
    <dbReference type="NCBI Taxonomy" id="166011"/>
    <lineage>
        <taxon>Eukaryota</taxon>
        <taxon>Metazoa</taxon>
        <taxon>Ecdysozoa</taxon>
        <taxon>Nematoda</taxon>
        <taxon>Chromadorea</taxon>
        <taxon>Rhabditida</taxon>
        <taxon>Tylenchina</taxon>
        <taxon>Tylenchomorpha</taxon>
        <taxon>Sphaerularioidea</taxon>
        <taxon>Anguinidae</taxon>
        <taxon>Anguininae</taxon>
        <taxon>Ditylenchus</taxon>
    </lineage>
</organism>
<evidence type="ECO:0000256" key="7">
    <source>
        <dbReference type="ARBA" id="ARBA00022777"/>
    </source>
</evidence>
<dbReference type="Pfam" id="PF00400">
    <property type="entry name" value="WD40"/>
    <property type="match status" value="1"/>
</dbReference>
<reference evidence="13" key="1">
    <citation type="submission" date="2022-11" db="UniProtKB">
        <authorList>
            <consortium name="WormBaseParasite"/>
        </authorList>
    </citation>
    <scope>IDENTIFICATION</scope>
</reference>
<evidence type="ECO:0000256" key="3">
    <source>
        <dbReference type="ARBA" id="ARBA00022527"/>
    </source>
</evidence>
<dbReference type="GO" id="GO:0005524">
    <property type="term" value="F:ATP binding"/>
    <property type="evidence" value="ECO:0007669"/>
    <property type="project" value="UniProtKB-KW"/>
</dbReference>
<accession>A0A915ES12</accession>
<evidence type="ECO:0000313" key="12">
    <source>
        <dbReference type="Proteomes" id="UP000887574"/>
    </source>
</evidence>
<keyword evidence="6" id="KW-0547">Nucleotide-binding</keyword>
<dbReference type="SUPFAM" id="SSF48371">
    <property type="entry name" value="ARM repeat"/>
    <property type="match status" value="1"/>
</dbReference>
<feature type="compositionally biased region" description="Low complexity" evidence="10">
    <location>
        <begin position="597"/>
        <end position="611"/>
    </location>
</feature>
<evidence type="ECO:0000256" key="8">
    <source>
        <dbReference type="ARBA" id="ARBA00022840"/>
    </source>
</evidence>
<dbReference type="GO" id="GO:0034272">
    <property type="term" value="C:phosphatidylinositol 3-kinase complex, class III, type II"/>
    <property type="evidence" value="ECO:0007669"/>
    <property type="project" value="TreeGrafter"/>
</dbReference>
<dbReference type="InterPro" id="IPR045162">
    <property type="entry name" value="Vps15-like"/>
</dbReference>
<protein>
    <recommendedName>
        <fullName evidence="2">non-specific serine/threonine protein kinase</fullName>
        <ecNumber evidence="2">2.7.11.1</ecNumber>
    </recommendedName>
</protein>
<keyword evidence="9" id="KW-0853">WD repeat</keyword>
<name>A0A915ES12_9BILA</name>
<dbReference type="InterPro" id="IPR011009">
    <property type="entry name" value="Kinase-like_dom_sf"/>
</dbReference>
<evidence type="ECO:0000256" key="2">
    <source>
        <dbReference type="ARBA" id="ARBA00012513"/>
    </source>
</evidence>
<dbReference type="InterPro" id="IPR011989">
    <property type="entry name" value="ARM-like"/>
</dbReference>
<keyword evidence="3" id="KW-0723">Serine/threonine-protein kinase</keyword>
<dbReference type="EC" id="2.7.11.1" evidence="2"/>
<feature type="compositionally biased region" description="Polar residues" evidence="10">
    <location>
        <begin position="587"/>
        <end position="596"/>
    </location>
</feature>
<dbReference type="SUPFAM" id="SSF50978">
    <property type="entry name" value="WD40 repeat-like"/>
    <property type="match status" value="1"/>
</dbReference>
<dbReference type="InterPro" id="IPR015943">
    <property type="entry name" value="WD40/YVTN_repeat-like_dom_sf"/>
</dbReference>
<evidence type="ECO:0000256" key="6">
    <source>
        <dbReference type="ARBA" id="ARBA00022741"/>
    </source>
</evidence>
<evidence type="ECO:0000256" key="10">
    <source>
        <dbReference type="SAM" id="MobiDB-lite"/>
    </source>
</evidence>
<evidence type="ECO:0000256" key="9">
    <source>
        <dbReference type="PROSITE-ProRule" id="PRU00221"/>
    </source>
</evidence>
<dbReference type="Proteomes" id="UP000887574">
    <property type="component" value="Unplaced"/>
</dbReference>
<dbReference type="GO" id="GO:0005770">
    <property type="term" value="C:late endosome"/>
    <property type="evidence" value="ECO:0007669"/>
    <property type="project" value="TreeGrafter"/>
</dbReference>
<dbReference type="GO" id="GO:0071561">
    <property type="term" value="C:nucleus-vacuole junction"/>
    <property type="evidence" value="ECO:0007669"/>
    <property type="project" value="TreeGrafter"/>
</dbReference>
<dbReference type="GO" id="GO:0016236">
    <property type="term" value="P:macroautophagy"/>
    <property type="evidence" value="ECO:0007669"/>
    <property type="project" value="InterPro"/>
</dbReference>
<sequence>MGNVQASSIANQLLPFESYIQDVPDLKFVHSVGSTRFMKVAIAEHSEGNILDANNLPPLIIKVFVLTDQSFSVDPYRDQIFQIRKRISKHPNCCPFTRVYLTSRCAIICRPFQKHTLYDRLNTRPFLWDVEKRWIVFQLLKALAQCRIAMDNPSNFTFFFDTSRRRTCNLAPERFKKSEELISSRLPGDFLNISEGLTEAMDIFGMGCVILELLTDGRQKAFTLPQAIDYKKMDERCLHAARIYFHLSLSGTSIAISKSFNIHGADDLITKLYVERDNYLSQLEDDKDESVLLLIDLVTSNLRACQSLSSKMDAISLLQQFSKLLPSAIADKIVPILLICSLTTIRKLALATNIGQLAIISLKFLQEGIYKLRDEAEMMSTAPNPSVAPTTSQKLTAIELEENERILIKSEQIALQDTVNELFVNLCGSENDVRQCLFATENLERLCEFFGPNQATDILMHMSTLLNDKADWRIRATFFEGCPVVARNLGKNRCSKLKPFLQQGLQDLKEFVVLQALCCIHALCDEELLPKSIICDLMHDVFPFLVHPRHLNFVVCHNFTADLVVALENRRTLEKLGGGKNSLFSATSLTSPVGSRSKSNSQSSTDMSTSKEPALNSAISLAFLKLLNLGLTEEIEDKLLTFKNILTKMDTYRKKFSCKCDSEGKNGQDFMDCKCSELTSIHFNELSKVKRKIFDLDKGVHKMGTSQHAGWKDVLNSSDVDRTNNEYGSPSEALEVHGRTTVAVSEVYNDLQAYGSSSAQFQLEETLSHKRKRYNEQKRITGSNSTQIQNNEIAVKIAAAAGAYVDGGEIASRSNLVEHINMSPDTKKNRLELRLLSHLHEHSGKITRLALHPNKNHFASSSVDQSVKIWLANSASCSQESSHPSALSLDTFRYSHKINCCSFLGDGHLAIALADGDLQIFDIEHKRILKSYQIDCEQDGAIVDMHCFDHLIYALTHHSAIYCFDLRIAPKNSRNLIQLEPLWKKRARNSYGLMTSMCVDSANQHWMMLTASSATTKNLILCDLRFAGLEISSWSHPSDKIIPLRSWPLARASKCAEVITNSSREGELSFSQSRTDVFWPSAEAPLVYRHEFVTTALAQSCVDNNTLFTGDCEGSLRCWNLKRADKSNYLCGPYRKHLSDNCSPSASVNLQDLKSSSPRIRYNQIMFRDNLLRIQTEDRSQVGSLTERDSQKVLQVGEYHSDAITDLLSVWPDMLVSSGRDGVIKTWKCY</sequence>
<evidence type="ECO:0000259" key="11">
    <source>
        <dbReference type="Pfam" id="PF22956"/>
    </source>
</evidence>
<evidence type="ECO:0000313" key="13">
    <source>
        <dbReference type="WBParaSite" id="jg9826"/>
    </source>
</evidence>
<evidence type="ECO:0000256" key="5">
    <source>
        <dbReference type="ARBA" id="ARBA00022737"/>
    </source>
</evidence>
<comment type="subcellular location">
    <subcellularLocation>
        <location evidence="1">Cytoplasmic vesicle</location>
        <location evidence="1">Autophagosome</location>
    </subcellularLocation>
</comment>
<keyword evidence="12" id="KW-1185">Reference proteome</keyword>
<dbReference type="InterPro" id="IPR001680">
    <property type="entry name" value="WD40_rpt"/>
</dbReference>
<evidence type="ECO:0000256" key="4">
    <source>
        <dbReference type="ARBA" id="ARBA00022679"/>
    </source>
</evidence>
<dbReference type="SUPFAM" id="SSF56112">
    <property type="entry name" value="Protein kinase-like (PK-like)"/>
    <property type="match status" value="1"/>
</dbReference>
<dbReference type="Gene3D" id="2.130.10.10">
    <property type="entry name" value="YVTN repeat-like/Quinoprotein amine dehydrogenase"/>
    <property type="match status" value="2"/>
</dbReference>
<dbReference type="InterPro" id="IPR036322">
    <property type="entry name" value="WD40_repeat_dom_sf"/>
</dbReference>
<evidence type="ECO:0000256" key="1">
    <source>
        <dbReference type="ARBA" id="ARBA00004419"/>
    </source>
</evidence>
<dbReference type="GO" id="GO:0004674">
    <property type="term" value="F:protein serine/threonine kinase activity"/>
    <property type="evidence" value="ECO:0007669"/>
    <property type="project" value="UniProtKB-KW"/>
</dbReference>
<feature type="region of interest" description="Disordered" evidence="10">
    <location>
        <begin position="587"/>
        <end position="611"/>
    </location>
</feature>
<dbReference type="InterPro" id="IPR055231">
    <property type="entry name" value="2AA_helical"/>
</dbReference>
<keyword evidence="7" id="KW-0418">Kinase</keyword>
<feature type="repeat" description="WD" evidence="9">
    <location>
        <begin position="839"/>
        <end position="880"/>
    </location>
</feature>
<keyword evidence="4" id="KW-0808">Transferase</keyword>
<dbReference type="PANTHER" id="PTHR17583:SF0">
    <property type="entry name" value="PHOSPHOINOSITIDE 3-KINASE REGULATORY SUBUNIT 4"/>
    <property type="match status" value="1"/>
</dbReference>
<dbReference type="AlphaFoldDB" id="A0A915ES12"/>
<keyword evidence="5" id="KW-0677">Repeat</keyword>
<dbReference type="PROSITE" id="PS50082">
    <property type="entry name" value="WD_REPEATS_2"/>
    <property type="match status" value="1"/>
</dbReference>
<dbReference type="GO" id="GO:0006623">
    <property type="term" value="P:protein targeting to vacuole"/>
    <property type="evidence" value="ECO:0007669"/>
    <property type="project" value="TreeGrafter"/>
</dbReference>
<dbReference type="PROSITE" id="PS50294">
    <property type="entry name" value="WD_REPEATS_REGION"/>
    <property type="match status" value="1"/>
</dbReference>
<feature type="domain" description="Phosphatase 2A Regulatory Subunit A helical" evidence="11">
    <location>
        <begin position="347"/>
        <end position="550"/>
    </location>
</feature>
<dbReference type="SMART" id="SM00320">
    <property type="entry name" value="WD40"/>
    <property type="match status" value="4"/>
</dbReference>